<dbReference type="PANTHER" id="PTHR48081:SF8">
    <property type="entry name" value="ALPHA_BETA HYDROLASE FOLD-3 DOMAIN-CONTAINING PROTEIN-RELATED"/>
    <property type="match status" value="1"/>
</dbReference>
<dbReference type="InterPro" id="IPR029058">
    <property type="entry name" value="AB_hydrolase_fold"/>
</dbReference>
<dbReference type="Proteomes" id="UP000323732">
    <property type="component" value="Unassembled WGS sequence"/>
</dbReference>
<dbReference type="EMBL" id="VTES01000005">
    <property type="protein sequence ID" value="TYS62403.1"/>
    <property type="molecule type" value="Genomic_DNA"/>
</dbReference>
<dbReference type="Pfam" id="PF07859">
    <property type="entry name" value="Abhydrolase_3"/>
    <property type="match status" value="1"/>
</dbReference>
<dbReference type="AlphaFoldDB" id="A0A5D4SGJ8"/>
<name>A0A5D4SGJ8_9BACI</name>
<evidence type="ECO:0000313" key="4">
    <source>
        <dbReference type="Proteomes" id="UP000323732"/>
    </source>
</evidence>
<organism evidence="3 4">
    <name type="scientific">Bacillus infantis</name>
    <dbReference type="NCBI Taxonomy" id="324767"/>
    <lineage>
        <taxon>Bacteria</taxon>
        <taxon>Bacillati</taxon>
        <taxon>Bacillota</taxon>
        <taxon>Bacilli</taxon>
        <taxon>Bacillales</taxon>
        <taxon>Bacillaceae</taxon>
        <taxon>Bacillus</taxon>
    </lineage>
</organism>
<proteinExistence type="predicted"/>
<keyword evidence="1 3" id="KW-0378">Hydrolase</keyword>
<dbReference type="Gene3D" id="3.40.50.1820">
    <property type="entry name" value="alpha/beta hydrolase"/>
    <property type="match status" value="1"/>
</dbReference>
<reference evidence="3 4" key="1">
    <citation type="submission" date="2019-08" db="EMBL/GenBank/DDBJ databases">
        <title>Bacillus genomes from the desert of Cuatro Cienegas, Coahuila.</title>
        <authorList>
            <person name="Olmedo-Alvarez G."/>
        </authorList>
    </citation>
    <scope>NUCLEOTIDE SEQUENCE [LARGE SCALE GENOMIC DNA]</scope>
    <source>
        <strain evidence="3 4">CH37_1T</strain>
    </source>
</reference>
<dbReference type="InterPro" id="IPR013094">
    <property type="entry name" value="AB_hydrolase_3"/>
</dbReference>
<comment type="caution">
    <text evidence="3">The sequence shown here is derived from an EMBL/GenBank/DDBJ whole genome shotgun (WGS) entry which is preliminary data.</text>
</comment>
<dbReference type="GO" id="GO:0016787">
    <property type="term" value="F:hydrolase activity"/>
    <property type="evidence" value="ECO:0007669"/>
    <property type="project" value="UniProtKB-KW"/>
</dbReference>
<dbReference type="InterPro" id="IPR050300">
    <property type="entry name" value="GDXG_lipolytic_enzyme"/>
</dbReference>
<sequence length="291" mass="32601">MVAKMLRLFPNQAKKNPLITRQPVKMKKDVIVETSVQPAGISLYYPLESEQESFPVYINFHGGAFIMNEKEMDDPYCRYLANQAKCVVINVDYAKAPEYPFPKPIEQGYEVIQWLKRNAGELNIDKEKIMVGGQSSGANIAAALCLYLEEKGDSQPLLQVLSCPMLDFATPHADKPEPDKWRARYPQAAHFLNMCYVPGKEQAEHPHASPVRAEVSEGLASALILIAEYDAFRPEAEYYAEKLKAAGVNVQEELFRDCKHAFTHNGPKESAEEAWRMVASAIKAAAESYGN</sequence>
<evidence type="ECO:0000259" key="2">
    <source>
        <dbReference type="Pfam" id="PF07859"/>
    </source>
</evidence>
<evidence type="ECO:0000313" key="3">
    <source>
        <dbReference type="EMBL" id="TYS62403.1"/>
    </source>
</evidence>
<evidence type="ECO:0000256" key="1">
    <source>
        <dbReference type="ARBA" id="ARBA00022801"/>
    </source>
</evidence>
<accession>A0A5D4SGJ8</accession>
<gene>
    <name evidence="3" type="ORF">FZD47_19065</name>
</gene>
<dbReference type="SUPFAM" id="SSF53474">
    <property type="entry name" value="alpha/beta-Hydrolases"/>
    <property type="match status" value="1"/>
</dbReference>
<dbReference type="PANTHER" id="PTHR48081">
    <property type="entry name" value="AB HYDROLASE SUPERFAMILY PROTEIN C4A8.06C"/>
    <property type="match status" value="1"/>
</dbReference>
<feature type="domain" description="Alpha/beta hydrolase fold-3" evidence="2">
    <location>
        <begin position="58"/>
        <end position="263"/>
    </location>
</feature>
<protein>
    <submittedName>
        <fullName evidence="3">Alpha/beta hydrolase</fullName>
    </submittedName>
</protein>